<dbReference type="Pfam" id="PF04336">
    <property type="entry name" value="ACP_PD"/>
    <property type="match status" value="1"/>
</dbReference>
<dbReference type="PIRSF" id="PIRSF011489">
    <property type="entry name" value="DUF479"/>
    <property type="match status" value="1"/>
</dbReference>
<keyword evidence="2 4" id="KW-0378">Hydrolase</keyword>
<evidence type="ECO:0000313" key="4">
    <source>
        <dbReference type="EMBL" id="VAW29784.1"/>
    </source>
</evidence>
<dbReference type="InterPro" id="IPR007431">
    <property type="entry name" value="ACP_PD"/>
</dbReference>
<organism evidence="4">
    <name type="scientific">hydrothermal vent metagenome</name>
    <dbReference type="NCBI Taxonomy" id="652676"/>
    <lineage>
        <taxon>unclassified sequences</taxon>
        <taxon>metagenomes</taxon>
        <taxon>ecological metagenomes</taxon>
    </lineage>
</organism>
<gene>
    <name evidence="4" type="ORF">MNBD_BACTEROID07-1056</name>
</gene>
<reference evidence="4" key="1">
    <citation type="submission" date="2018-06" db="EMBL/GenBank/DDBJ databases">
        <authorList>
            <person name="Zhirakovskaya E."/>
        </authorList>
    </citation>
    <scope>NUCLEOTIDE SEQUENCE</scope>
</reference>
<dbReference type="PANTHER" id="PTHR38764:SF1">
    <property type="entry name" value="ACYL CARRIER PROTEIN PHOSPHODIESTERASE"/>
    <property type="match status" value="1"/>
</dbReference>
<protein>
    <submittedName>
        <fullName evidence="4">Acyl carrier protein phosphodiesterase</fullName>
        <ecNumber evidence="4">3.1.4.14</ecNumber>
    </submittedName>
</protein>
<evidence type="ECO:0000256" key="2">
    <source>
        <dbReference type="ARBA" id="ARBA00022801"/>
    </source>
</evidence>
<sequence>MNFLAHAHLSGNNEALLTGNLMADAVKGKNWKQYTNDIQKGILLHRHIDDFTDKHLLVRQSKALIRKHYGLYSGVVTDIYFDHFLASEWANYSNMSLVNFSRHVYAILSKHFALLPHRIKYILPFMMAQNWLNAYASPSELEGIFFNMDRRTGFRSGMKTAVAIMETNYGRLQENFRTFYPQLEQRVEEVLSVAKV</sequence>
<dbReference type="GO" id="GO:0006633">
    <property type="term" value="P:fatty acid biosynthetic process"/>
    <property type="evidence" value="ECO:0007669"/>
    <property type="project" value="InterPro"/>
</dbReference>
<dbReference type="AlphaFoldDB" id="A0A3B0VD64"/>
<dbReference type="EMBL" id="UOET01000425">
    <property type="protein sequence ID" value="VAW29784.1"/>
    <property type="molecule type" value="Genomic_DNA"/>
</dbReference>
<dbReference type="GO" id="GO:0008770">
    <property type="term" value="F:[acyl-carrier-protein] phosphodiesterase activity"/>
    <property type="evidence" value="ECO:0007669"/>
    <property type="project" value="UniProtKB-EC"/>
</dbReference>
<dbReference type="EC" id="3.1.4.14" evidence="4"/>
<dbReference type="PANTHER" id="PTHR38764">
    <property type="entry name" value="ACYL CARRIER PROTEIN PHOSPHODIESTERASE"/>
    <property type="match status" value="1"/>
</dbReference>
<name>A0A3B0VD64_9ZZZZ</name>
<evidence type="ECO:0000256" key="1">
    <source>
        <dbReference type="ARBA" id="ARBA00022516"/>
    </source>
</evidence>
<evidence type="ECO:0000256" key="3">
    <source>
        <dbReference type="ARBA" id="ARBA00023098"/>
    </source>
</evidence>
<keyword evidence="1" id="KW-0444">Lipid biosynthesis</keyword>
<keyword evidence="3" id="KW-0443">Lipid metabolism</keyword>
<accession>A0A3B0VD64</accession>
<proteinExistence type="predicted"/>